<dbReference type="EMBL" id="CP032514">
    <property type="protein sequence ID" value="AYD89566.1"/>
    <property type="molecule type" value="Genomic_DNA"/>
</dbReference>
<keyword evidence="9" id="KW-1185">Reference proteome</keyword>
<keyword evidence="5 6" id="KW-0472">Membrane</keyword>
<keyword evidence="2" id="KW-1003">Cell membrane</keyword>
<proteinExistence type="predicted"/>
<dbReference type="PANTHER" id="PTHR30287:SF2">
    <property type="entry name" value="BLL1001 PROTEIN"/>
    <property type="match status" value="1"/>
</dbReference>
<evidence type="ECO:0000256" key="3">
    <source>
        <dbReference type="ARBA" id="ARBA00022692"/>
    </source>
</evidence>
<evidence type="ECO:0000256" key="6">
    <source>
        <dbReference type="SAM" id="Phobius"/>
    </source>
</evidence>
<dbReference type="PANTHER" id="PTHR30287">
    <property type="entry name" value="MEMBRANE COMPONENT OF PREDICTED ABC SUPERFAMILY METABOLITE UPTAKE TRANSPORTER"/>
    <property type="match status" value="1"/>
</dbReference>
<dbReference type="Pfam" id="PF02687">
    <property type="entry name" value="FtsX"/>
    <property type="match status" value="1"/>
</dbReference>
<evidence type="ECO:0000256" key="1">
    <source>
        <dbReference type="ARBA" id="ARBA00004651"/>
    </source>
</evidence>
<evidence type="ECO:0000259" key="7">
    <source>
        <dbReference type="Pfam" id="PF02687"/>
    </source>
</evidence>
<evidence type="ECO:0000313" key="8">
    <source>
        <dbReference type="EMBL" id="AYD89566.1"/>
    </source>
</evidence>
<accession>A0ABM6Z356</accession>
<dbReference type="InterPro" id="IPR038766">
    <property type="entry name" value="Membrane_comp_ABC_pdt"/>
</dbReference>
<dbReference type="RefSeq" id="WP_119835690.1">
    <property type="nucleotide sequence ID" value="NZ_CP032514.1"/>
</dbReference>
<gene>
    <name evidence="8" type="ORF">D5R93_04940</name>
</gene>
<name>A0ABM6Z356_9ACTO</name>
<organism evidence="8 9">
    <name type="scientific">Actinomyces lilanjuaniae</name>
    <dbReference type="NCBI Taxonomy" id="2321394"/>
    <lineage>
        <taxon>Bacteria</taxon>
        <taxon>Bacillati</taxon>
        <taxon>Actinomycetota</taxon>
        <taxon>Actinomycetes</taxon>
        <taxon>Actinomycetales</taxon>
        <taxon>Actinomycetaceae</taxon>
        <taxon>Actinomyces</taxon>
    </lineage>
</organism>
<comment type="subcellular location">
    <subcellularLocation>
        <location evidence="1">Cell membrane</location>
        <topology evidence="1">Multi-pass membrane protein</topology>
    </subcellularLocation>
</comment>
<feature type="transmembrane region" description="Helical" evidence="6">
    <location>
        <begin position="358"/>
        <end position="381"/>
    </location>
</feature>
<evidence type="ECO:0000256" key="5">
    <source>
        <dbReference type="ARBA" id="ARBA00023136"/>
    </source>
</evidence>
<reference evidence="8 9" key="1">
    <citation type="submission" date="2018-09" db="EMBL/GenBank/DDBJ databases">
        <authorList>
            <person name="Li J."/>
        </authorList>
    </citation>
    <scope>NUCLEOTIDE SEQUENCE [LARGE SCALE GENOMIC DNA]</scope>
    <source>
        <strain evidence="8 9">2129</strain>
    </source>
</reference>
<dbReference type="InterPro" id="IPR003838">
    <property type="entry name" value="ABC3_permease_C"/>
</dbReference>
<evidence type="ECO:0000313" key="9">
    <source>
        <dbReference type="Proteomes" id="UP000273001"/>
    </source>
</evidence>
<protein>
    <submittedName>
        <fullName evidence="8">ABC transporter permease</fullName>
    </submittedName>
</protein>
<dbReference type="Proteomes" id="UP000273001">
    <property type="component" value="Chromosome"/>
</dbReference>
<feature type="domain" description="ABC3 transporter permease C-terminal" evidence="7">
    <location>
        <begin position="268"/>
        <end position="383"/>
    </location>
</feature>
<evidence type="ECO:0000256" key="4">
    <source>
        <dbReference type="ARBA" id="ARBA00022989"/>
    </source>
</evidence>
<sequence length="396" mass="41356">MEALRSTTSGGLARRRHRWSLARARRLPVQVWMGVREACRPSSALLTGVLAVCALTMVLPASAYTTLEDPRFITYLGIGEADIRIDVYSGSGDLAQVEDVVGSETRITHHTTLLSRRYEMAASEGQWESVVVEVGDHDAIPLSYVSGEPPTSPDEVALSTAQAEAVGVETGARVPVRTADGTVDLTVTGTYQDITNGGRTAKAVLDDGSPDLWQVVYADLEDPQQGDLVVDSLRASLPDAQVRTTDDYASQVLGATSSQLRTVAVLACAVALGLAFLVTTLLTTLLVSRERQATAVLSALGCTRRDVTLQYLTRFMTITLAGLALGGLVAATAGQQVIGGVLSALGGGGAQIQLLARPWLVGGAVPLALAACVAGAVLVALRRLPAPTLTTLGAGE</sequence>
<keyword evidence="4 6" id="KW-1133">Transmembrane helix</keyword>
<evidence type="ECO:0000256" key="2">
    <source>
        <dbReference type="ARBA" id="ARBA00022475"/>
    </source>
</evidence>
<feature type="transmembrane region" description="Helical" evidence="6">
    <location>
        <begin position="263"/>
        <end position="287"/>
    </location>
</feature>
<keyword evidence="3 6" id="KW-0812">Transmembrane</keyword>
<feature type="transmembrane region" description="Helical" evidence="6">
    <location>
        <begin position="315"/>
        <end position="338"/>
    </location>
</feature>